<comment type="caution">
    <text evidence="1">The sequence shown here is derived from an EMBL/GenBank/DDBJ whole genome shotgun (WGS) entry which is preliminary data.</text>
</comment>
<evidence type="ECO:0000313" key="2">
    <source>
        <dbReference type="Proteomes" id="UP000324222"/>
    </source>
</evidence>
<name>A0A5B7FIL0_PORTR</name>
<dbReference type="EMBL" id="VSRR010006692">
    <property type="protein sequence ID" value="MPC45367.1"/>
    <property type="molecule type" value="Genomic_DNA"/>
</dbReference>
<proteinExistence type="predicted"/>
<gene>
    <name evidence="1" type="ORF">E2C01_039065</name>
</gene>
<dbReference type="Proteomes" id="UP000324222">
    <property type="component" value="Unassembled WGS sequence"/>
</dbReference>
<evidence type="ECO:0000313" key="1">
    <source>
        <dbReference type="EMBL" id="MPC45367.1"/>
    </source>
</evidence>
<accession>A0A5B7FIL0</accession>
<reference evidence="1 2" key="1">
    <citation type="submission" date="2019-05" db="EMBL/GenBank/DDBJ databases">
        <title>Another draft genome of Portunus trituberculatus and its Hox gene families provides insights of decapod evolution.</title>
        <authorList>
            <person name="Jeong J.-H."/>
            <person name="Song I."/>
            <person name="Kim S."/>
            <person name="Choi T."/>
            <person name="Kim D."/>
            <person name="Ryu S."/>
            <person name="Kim W."/>
        </authorList>
    </citation>
    <scope>NUCLEOTIDE SEQUENCE [LARGE SCALE GENOMIC DNA]</scope>
    <source>
        <tissue evidence="1">Muscle</tissue>
    </source>
</reference>
<keyword evidence="2" id="KW-1185">Reference proteome</keyword>
<organism evidence="1 2">
    <name type="scientific">Portunus trituberculatus</name>
    <name type="common">Swimming crab</name>
    <name type="synonym">Neptunus trituberculatus</name>
    <dbReference type="NCBI Taxonomy" id="210409"/>
    <lineage>
        <taxon>Eukaryota</taxon>
        <taxon>Metazoa</taxon>
        <taxon>Ecdysozoa</taxon>
        <taxon>Arthropoda</taxon>
        <taxon>Crustacea</taxon>
        <taxon>Multicrustacea</taxon>
        <taxon>Malacostraca</taxon>
        <taxon>Eumalacostraca</taxon>
        <taxon>Eucarida</taxon>
        <taxon>Decapoda</taxon>
        <taxon>Pleocyemata</taxon>
        <taxon>Brachyura</taxon>
        <taxon>Eubrachyura</taxon>
        <taxon>Portunoidea</taxon>
        <taxon>Portunidae</taxon>
        <taxon>Portuninae</taxon>
        <taxon>Portunus</taxon>
    </lineage>
</organism>
<protein>
    <submittedName>
        <fullName evidence="1">Uncharacterized protein</fullName>
    </submittedName>
</protein>
<sequence length="30" mass="3287">MLGVSARWSGIRLAKLKASLPGWSVKEEES</sequence>
<dbReference type="AlphaFoldDB" id="A0A5B7FIL0"/>